<feature type="domain" description="HTH arsR-type" evidence="2">
    <location>
        <begin position="11"/>
        <end position="90"/>
    </location>
</feature>
<gene>
    <name evidence="3" type="ORF">Pa4123_75940</name>
</gene>
<dbReference type="Gene3D" id="1.10.10.10">
    <property type="entry name" value="Winged helix-like DNA-binding domain superfamily/Winged helix DNA-binding domain"/>
    <property type="match status" value="1"/>
</dbReference>
<reference evidence="3" key="1">
    <citation type="submission" date="2022-12" db="EMBL/GenBank/DDBJ databases">
        <title>New Phytohabitans aurantiacus sp. RD004123 nov., an actinomycete isolated from soil.</title>
        <authorList>
            <person name="Triningsih D.W."/>
            <person name="Harunari E."/>
            <person name="Igarashi Y."/>
        </authorList>
    </citation>
    <scope>NUCLEOTIDE SEQUENCE</scope>
    <source>
        <strain evidence="3">RD004123</strain>
    </source>
</reference>
<organism evidence="3 4">
    <name type="scientific">Phytohabitans aurantiacus</name>
    <dbReference type="NCBI Taxonomy" id="3016789"/>
    <lineage>
        <taxon>Bacteria</taxon>
        <taxon>Bacillati</taxon>
        <taxon>Actinomycetota</taxon>
        <taxon>Actinomycetes</taxon>
        <taxon>Micromonosporales</taxon>
        <taxon>Micromonosporaceae</taxon>
    </lineage>
</organism>
<feature type="region of interest" description="Disordered" evidence="1">
    <location>
        <begin position="185"/>
        <end position="208"/>
    </location>
</feature>
<accession>A0ABQ5R9S5</accession>
<keyword evidence="4" id="KW-1185">Reference proteome</keyword>
<sequence>MPEEKHARNAKALRALAHPLRWKLIDLVGREQTATATRCADELGESVASCSYHLNILAKYGFVEQAPSGPGREKPWRLTSVNQNLSGEGLGVEGELAAQAATEVFLDHELDRMKARLRRHALEPAQWRDAVSFRGVTTALTADELREVTAALDEVTRRFAHRATDRDAIPDGAREVRIFFATSVAPPPKTAPSAKTAPLPKTVQGGDA</sequence>
<proteinExistence type="predicted"/>
<evidence type="ECO:0000313" key="4">
    <source>
        <dbReference type="Proteomes" id="UP001144280"/>
    </source>
</evidence>
<evidence type="ECO:0000259" key="2">
    <source>
        <dbReference type="SMART" id="SM00418"/>
    </source>
</evidence>
<comment type="caution">
    <text evidence="3">The sequence shown here is derived from an EMBL/GenBank/DDBJ whole genome shotgun (WGS) entry which is preliminary data.</text>
</comment>
<evidence type="ECO:0000256" key="1">
    <source>
        <dbReference type="SAM" id="MobiDB-lite"/>
    </source>
</evidence>
<evidence type="ECO:0000313" key="3">
    <source>
        <dbReference type="EMBL" id="GLI02316.1"/>
    </source>
</evidence>
<dbReference type="Pfam" id="PF12840">
    <property type="entry name" value="HTH_20"/>
    <property type="match status" value="1"/>
</dbReference>
<dbReference type="InterPro" id="IPR001845">
    <property type="entry name" value="HTH_ArsR_DNA-bd_dom"/>
</dbReference>
<dbReference type="SMART" id="SM00418">
    <property type="entry name" value="HTH_ARSR"/>
    <property type="match status" value="1"/>
</dbReference>
<name>A0ABQ5R9S5_9ACTN</name>
<dbReference type="RefSeq" id="WP_281903808.1">
    <property type="nucleotide sequence ID" value="NZ_BSDI01000058.1"/>
</dbReference>
<dbReference type="InterPro" id="IPR011991">
    <property type="entry name" value="ArsR-like_HTH"/>
</dbReference>
<protein>
    <submittedName>
        <fullName evidence="3">Transcriptional regulator</fullName>
    </submittedName>
</protein>
<dbReference type="InterPro" id="IPR036388">
    <property type="entry name" value="WH-like_DNA-bd_sf"/>
</dbReference>
<dbReference type="Proteomes" id="UP001144280">
    <property type="component" value="Unassembled WGS sequence"/>
</dbReference>
<dbReference type="SUPFAM" id="SSF46785">
    <property type="entry name" value="Winged helix' DNA-binding domain"/>
    <property type="match status" value="1"/>
</dbReference>
<dbReference type="InterPro" id="IPR036390">
    <property type="entry name" value="WH_DNA-bd_sf"/>
</dbReference>
<feature type="compositionally biased region" description="Low complexity" evidence="1">
    <location>
        <begin position="191"/>
        <end position="202"/>
    </location>
</feature>
<dbReference type="CDD" id="cd00090">
    <property type="entry name" value="HTH_ARSR"/>
    <property type="match status" value="1"/>
</dbReference>
<dbReference type="EMBL" id="BSDI01000058">
    <property type="protein sequence ID" value="GLI02316.1"/>
    <property type="molecule type" value="Genomic_DNA"/>
</dbReference>